<evidence type="ECO:0000313" key="3">
    <source>
        <dbReference type="Proteomes" id="UP000325811"/>
    </source>
</evidence>
<feature type="region of interest" description="Disordered" evidence="1">
    <location>
        <begin position="50"/>
        <end position="72"/>
    </location>
</feature>
<dbReference type="AlphaFoldDB" id="A0A5Q4ZLU0"/>
<proteinExistence type="predicted"/>
<dbReference type="EMBL" id="LR699553">
    <property type="protein sequence ID" value="VVD28784.1"/>
    <property type="molecule type" value="Genomic_DNA"/>
</dbReference>
<evidence type="ECO:0000313" key="2">
    <source>
        <dbReference type="EMBL" id="VVD28784.1"/>
    </source>
</evidence>
<reference evidence="2 3" key="1">
    <citation type="submission" date="2019-08" db="EMBL/GenBank/DDBJ databases">
        <authorList>
            <person name="Herpell B J."/>
        </authorList>
    </citation>
    <scope>NUCLEOTIDE SEQUENCE [LARGE SCALE GENOMIC DNA]</scope>
    <source>
        <strain evidence="3">Msb3</strain>
    </source>
</reference>
<name>A0A5Q4ZLU0_9BURK</name>
<organism evidence="2 3">
    <name type="scientific">Paraburkholderia dioscoreae</name>
    <dbReference type="NCBI Taxonomy" id="2604047"/>
    <lineage>
        <taxon>Bacteria</taxon>
        <taxon>Pseudomonadati</taxon>
        <taxon>Pseudomonadota</taxon>
        <taxon>Betaproteobacteria</taxon>
        <taxon>Burkholderiales</taxon>
        <taxon>Burkholderiaceae</taxon>
        <taxon>Paraburkholderia</taxon>
    </lineage>
</organism>
<dbReference type="Proteomes" id="UP000325811">
    <property type="component" value="Chromosome I"/>
</dbReference>
<accession>A0A5Q4ZLU0</accession>
<sequence length="72" mass="8037">MTAALRASRIDTTRRHARTQIAACNRVEAQQSGEHLGQLHRTLLVGGTGRFRSNAESLRRGRTMRPKSNAPR</sequence>
<protein>
    <submittedName>
        <fullName evidence="2">Uncharacterized protein</fullName>
    </submittedName>
</protein>
<gene>
    <name evidence="2" type="ORF">PDMSB3_2328</name>
</gene>
<dbReference type="KEGG" id="pdio:PDMSB3_2328"/>
<keyword evidence="3" id="KW-1185">Reference proteome</keyword>
<evidence type="ECO:0000256" key="1">
    <source>
        <dbReference type="SAM" id="MobiDB-lite"/>
    </source>
</evidence>